<evidence type="ECO:0000256" key="2">
    <source>
        <dbReference type="ARBA" id="ARBA00023180"/>
    </source>
</evidence>
<feature type="region of interest" description="Disordered" evidence="3">
    <location>
        <begin position="359"/>
        <end position="380"/>
    </location>
</feature>
<feature type="domain" description="Glycosyl hydrolase family 13 catalytic" evidence="4">
    <location>
        <begin position="31"/>
        <end position="440"/>
    </location>
</feature>
<dbReference type="InterPro" id="IPR006047">
    <property type="entry name" value="GH13_cat_dom"/>
</dbReference>
<dbReference type="PANTHER" id="PTHR10357">
    <property type="entry name" value="ALPHA-AMYLASE FAMILY MEMBER"/>
    <property type="match status" value="1"/>
</dbReference>
<evidence type="ECO:0000313" key="6">
    <source>
        <dbReference type="Proteomes" id="UP000243784"/>
    </source>
</evidence>
<dbReference type="OrthoDB" id="9043248at2"/>
<accession>A0A1D9DXR9</accession>
<dbReference type="Gene3D" id="3.20.20.80">
    <property type="entry name" value="Glycosidases"/>
    <property type="match status" value="2"/>
</dbReference>
<comment type="similarity">
    <text evidence="1">Belongs to the glycosyl hydrolase 13 family.</text>
</comment>
<evidence type="ECO:0000256" key="1">
    <source>
        <dbReference type="ARBA" id="ARBA00008061"/>
    </source>
</evidence>
<dbReference type="Pfam" id="PF00128">
    <property type="entry name" value="Alpha-amylase"/>
    <property type="match status" value="1"/>
</dbReference>
<dbReference type="SUPFAM" id="SSF51445">
    <property type="entry name" value="(Trans)glycosidases"/>
    <property type="match status" value="1"/>
</dbReference>
<name>A0A1D9DXR9_9MICO</name>
<dbReference type="CDD" id="cd11332">
    <property type="entry name" value="AmyAc_OligoGlu_TS"/>
    <property type="match status" value="1"/>
</dbReference>
<dbReference type="RefSeq" id="WP_070954116.1">
    <property type="nucleotide sequence ID" value="NZ_CP015208.1"/>
</dbReference>
<dbReference type="GO" id="GO:0004556">
    <property type="term" value="F:alpha-amylase activity"/>
    <property type="evidence" value="ECO:0007669"/>
    <property type="project" value="TreeGrafter"/>
</dbReference>
<evidence type="ECO:0000256" key="3">
    <source>
        <dbReference type="SAM" id="MobiDB-lite"/>
    </source>
</evidence>
<keyword evidence="6" id="KW-1185">Reference proteome</keyword>
<evidence type="ECO:0000313" key="5">
    <source>
        <dbReference type="EMBL" id="AOY55602.1"/>
    </source>
</evidence>
<dbReference type="SMART" id="SM00642">
    <property type="entry name" value="Aamy"/>
    <property type="match status" value="1"/>
</dbReference>
<dbReference type="STRING" id="535712.A4Z71_00895"/>
<dbReference type="PANTHER" id="PTHR10357:SF179">
    <property type="entry name" value="NEUTRAL AND BASIC AMINO ACID TRANSPORT PROTEIN RBAT"/>
    <property type="match status" value="1"/>
</dbReference>
<protein>
    <submittedName>
        <fullName evidence="5">Alpha-amylase</fullName>
    </submittedName>
</protein>
<gene>
    <name evidence="5" type="ORF">A4Z71_00895</name>
</gene>
<keyword evidence="2" id="KW-0325">Glycoprotein</keyword>
<dbReference type="Gene3D" id="3.90.400.10">
    <property type="entry name" value="Oligo-1,6-glucosidase, Domain 2"/>
    <property type="match status" value="1"/>
</dbReference>
<dbReference type="GO" id="GO:0009313">
    <property type="term" value="P:oligosaccharide catabolic process"/>
    <property type="evidence" value="ECO:0007669"/>
    <property type="project" value="TreeGrafter"/>
</dbReference>
<dbReference type="AlphaFoldDB" id="A0A1D9DXR9"/>
<proteinExistence type="inferred from homology"/>
<dbReference type="FunFam" id="3.90.400.10:FF:000001">
    <property type="entry name" value="Maltase A3, isoform A"/>
    <property type="match status" value="1"/>
</dbReference>
<dbReference type="KEGG" id="rpla:A4Z71_00895"/>
<reference evidence="5 6" key="1">
    <citation type="journal article" date="2016" name="Biochim. Biophys. Acta">
        <title>Photochemical characterization of actinorhodopsin and its functional existence in the natural host.</title>
        <authorList>
            <person name="Nakamura S."/>
            <person name="Kikukawa T."/>
            <person name="Tamogami J."/>
            <person name="Kamiya M."/>
            <person name="Aizawa T."/>
            <person name="Hahn M.W."/>
            <person name="Ihara K."/>
            <person name="Kamo N."/>
            <person name="Demura M."/>
        </authorList>
    </citation>
    <scope>NUCLEOTIDE SEQUENCE [LARGE SCALE GENOMIC DNA]</scope>
    <source>
        <strain evidence="5 6">MWH-Dar1</strain>
    </source>
</reference>
<evidence type="ECO:0000259" key="4">
    <source>
        <dbReference type="SMART" id="SM00642"/>
    </source>
</evidence>
<sequence length="564" mass="63010">MATQPVEATFPDAKHRASTSTQWWRSAVIYQVYPRSFADSNGDGIGDLPGITSRLEALAYLGIDAIWLSPFMRSPQKDAGYDVSDYQDVDPLFGSLDDFDAMVARAHELGLRVLVDLVPNHTSDQHAWFKLALESAPGSPQRQFYHFKDGRGPNGELPPNNWLSMFGGPAWTRITNPDGTAGQWYCHLFDSSQPDLNWENPEVRQAFEEILRFWLNRGVDGFRVDQPHAMGKAAGLPDHPDIERAGAGFIEGEPSPPMWFQESVHEIFRGWRKILDSYPGERAMCGEAYVLPLEFMALWVRPDEFHQTFNFRYLDCDWQPAMLRQTINESFAAFDSVGAPSTWVLSNHDVVRHASRLGGDYGRPTASNGIGPDDPQPDNELGLRRARGATLFTLALPGSMYLYQGEELGLPEHTSLEPQYRQDPTFFRTKGIRVGRDGARVPLPWQAGTSATNGFNDTGAGWLPQPDVYRQYSRDLQQGVTGSTLELYRTAIALRNQLGLGHGSFEWAEEFVGETSLGFINNGILVVHNFGSEPIALPSKKVLAASFTETDGKLEPNDTVWLRL</sequence>
<dbReference type="EMBL" id="CP015208">
    <property type="protein sequence ID" value="AOY55602.1"/>
    <property type="molecule type" value="Genomic_DNA"/>
</dbReference>
<dbReference type="InterPro" id="IPR045857">
    <property type="entry name" value="O16G_dom_2"/>
</dbReference>
<dbReference type="InterPro" id="IPR017853">
    <property type="entry name" value="GH"/>
</dbReference>
<organism evidence="5 6">
    <name type="scientific">Candidatus Rhodoluna planktonica</name>
    <dbReference type="NCBI Taxonomy" id="535712"/>
    <lineage>
        <taxon>Bacteria</taxon>
        <taxon>Bacillati</taxon>
        <taxon>Actinomycetota</taxon>
        <taxon>Actinomycetes</taxon>
        <taxon>Micrococcales</taxon>
        <taxon>Microbacteriaceae</taxon>
        <taxon>Luna cluster</taxon>
        <taxon>Luna-1 subcluster</taxon>
        <taxon>Rhodoluna</taxon>
    </lineage>
</organism>
<dbReference type="Proteomes" id="UP000243784">
    <property type="component" value="Chromosome"/>
</dbReference>